<sequence>MAPHSMPKAPSDLTGKDLKIGIVHTRWNKEVVNALVEGTNNRLLELGVKKGNIIIQQIAGSWELPIATKKMIHAGRVQQGNTSSNLLKGLDPLNSPEAPSTPVSNNTGEFDAIISIGVLVKGSTQHFEYIAGAATDGLMRVSLDENLPVVFGVLTCNTEEQARSRAGLVEGGLENHGPSWAESAVELANLSTKWSKGEFA</sequence>
<dbReference type="NCBIfam" id="TIGR00114">
    <property type="entry name" value="lumazine-synth"/>
    <property type="match status" value="1"/>
</dbReference>
<dbReference type="HAMAP" id="MF_00178">
    <property type="entry name" value="Lumazine_synth"/>
    <property type="match status" value="1"/>
</dbReference>
<evidence type="ECO:0000256" key="5">
    <source>
        <dbReference type="ARBA" id="ARBA00022679"/>
    </source>
</evidence>
<dbReference type="Proteomes" id="UP000305362">
    <property type="component" value="Unassembled WGS sequence"/>
</dbReference>
<evidence type="ECO:0000313" key="9">
    <source>
        <dbReference type="EMBL" id="TIC71422.1"/>
    </source>
</evidence>
<dbReference type="InterPro" id="IPR002180">
    <property type="entry name" value="LS/RS"/>
</dbReference>
<name>A0AB38MFY5_9BASI</name>
<dbReference type="InterPro" id="IPR036467">
    <property type="entry name" value="LS/RS_sf"/>
</dbReference>
<dbReference type="GO" id="GO:0009349">
    <property type="term" value="C:riboflavin synthase complex"/>
    <property type="evidence" value="ECO:0007669"/>
    <property type="project" value="UniProtKB-UniRule"/>
</dbReference>
<dbReference type="GO" id="GO:0009231">
    <property type="term" value="P:riboflavin biosynthetic process"/>
    <property type="evidence" value="ECO:0007669"/>
    <property type="project" value="UniProtKB-KW"/>
</dbReference>
<evidence type="ECO:0000256" key="2">
    <source>
        <dbReference type="ARBA" id="ARBA00007424"/>
    </source>
</evidence>
<reference evidence="10 11" key="1">
    <citation type="submission" date="2019-03" db="EMBL/GenBank/DDBJ databases">
        <title>Sequencing 25 genomes of Wallemia mellicola.</title>
        <authorList>
            <person name="Gostincar C."/>
        </authorList>
    </citation>
    <scope>NUCLEOTIDE SEQUENCE [LARGE SCALE GENOMIC DNA]</scope>
    <source>
        <strain evidence="9 11">EXF-1274</strain>
        <strain evidence="8 10">EXF-1277</strain>
    </source>
</reference>
<organism evidence="9 11">
    <name type="scientific">Wallemia mellicola</name>
    <dbReference type="NCBI Taxonomy" id="1708541"/>
    <lineage>
        <taxon>Eukaryota</taxon>
        <taxon>Fungi</taxon>
        <taxon>Dikarya</taxon>
        <taxon>Basidiomycota</taxon>
        <taxon>Wallemiomycotina</taxon>
        <taxon>Wallemiomycetes</taxon>
        <taxon>Wallemiales</taxon>
        <taxon>Wallemiaceae</taxon>
        <taxon>Wallemia</taxon>
    </lineage>
</organism>
<evidence type="ECO:0000313" key="11">
    <source>
        <dbReference type="Proteomes" id="UP000309601"/>
    </source>
</evidence>
<comment type="pathway">
    <text evidence="1 7">Cofactor biosynthesis; riboflavin biosynthesis; riboflavin from 2-hydroxy-3-oxobutyl phosphate and 5-amino-6-(D-ribitylamino)uracil: step 1/2.</text>
</comment>
<protein>
    <recommendedName>
        <fullName evidence="3 7">6,7-dimethyl-8-ribityllumazine synthase</fullName>
        <shortName evidence="7">DMRL synthase</shortName>
        <ecNumber evidence="3 7">2.5.1.78</ecNumber>
    </recommendedName>
</protein>
<proteinExistence type="inferred from homology"/>
<dbReference type="Gene3D" id="3.40.50.960">
    <property type="entry name" value="Lumazine/riboflavin synthase"/>
    <property type="match status" value="1"/>
</dbReference>
<evidence type="ECO:0000256" key="1">
    <source>
        <dbReference type="ARBA" id="ARBA00004917"/>
    </source>
</evidence>
<dbReference type="EC" id="2.5.1.78" evidence="3 7"/>
<evidence type="ECO:0000256" key="6">
    <source>
        <dbReference type="ARBA" id="ARBA00048785"/>
    </source>
</evidence>
<comment type="catalytic activity">
    <reaction evidence="6 7">
        <text>(2S)-2-hydroxy-3-oxobutyl phosphate + 5-amino-6-(D-ribitylamino)uracil = 6,7-dimethyl-8-(1-D-ribityl)lumazine + phosphate + 2 H2O + H(+)</text>
        <dbReference type="Rhea" id="RHEA:26152"/>
        <dbReference type="ChEBI" id="CHEBI:15377"/>
        <dbReference type="ChEBI" id="CHEBI:15378"/>
        <dbReference type="ChEBI" id="CHEBI:15934"/>
        <dbReference type="ChEBI" id="CHEBI:43474"/>
        <dbReference type="ChEBI" id="CHEBI:58201"/>
        <dbReference type="ChEBI" id="CHEBI:58830"/>
        <dbReference type="EC" id="2.5.1.78"/>
    </reaction>
</comment>
<dbReference type="EMBL" id="SPRW01000001">
    <property type="protein sequence ID" value="TIC71422.1"/>
    <property type="molecule type" value="Genomic_DNA"/>
</dbReference>
<comment type="function">
    <text evidence="7">Catalyzes the formation of 6,7-dimethyl-8-ribityllumazine by condensation of 5-amino-6-(D-ribitylamino)uracil with 3,4-dihydroxy-2-butanone 4-phosphate. This is the penultimate step in the biosynthesis of riboflavin.</text>
</comment>
<dbReference type="CDD" id="cd09209">
    <property type="entry name" value="Lumazine_synthase-I"/>
    <property type="match status" value="1"/>
</dbReference>
<keyword evidence="4 7" id="KW-0686">Riboflavin biosynthesis</keyword>
<dbReference type="EMBL" id="SPRV01000026">
    <property type="protein sequence ID" value="TIC61803.1"/>
    <property type="molecule type" value="Genomic_DNA"/>
</dbReference>
<evidence type="ECO:0000313" key="8">
    <source>
        <dbReference type="EMBL" id="TIC61803.1"/>
    </source>
</evidence>
<keyword evidence="5 7" id="KW-0808">Transferase</keyword>
<dbReference type="PANTHER" id="PTHR21058">
    <property type="entry name" value="6,7-DIMETHYL-8-RIBITYLLUMAZINE SYNTHASE DMRL SYNTHASE LUMAZINE SYNTHASE"/>
    <property type="match status" value="1"/>
</dbReference>
<dbReference type="GO" id="GO:0005758">
    <property type="term" value="C:mitochondrial intermembrane space"/>
    <property type="evidence" value="ECO:0007669"/>
    <property type="project" value="TreeGrafter"/>
</dbReference>
<comment type="caution">
    <text evidence="9">The sequence shown here is derived from an EMBL/GenBank/DDBJ whole genome shotgun (WGS) entry which is preliminary data.</text>
</comment>
<dbReference type="GO" id="GO:0000906">
    <property type="term" value="F:6,7-dimethyl-8-ribityllumazine synthase activity"/>
    <property type="evidence" value="ECO:0007669"/>
    <property type="project" value="UniProtKB-EC"/>
</dbReference>
<evidence type="ECO:0000256" key="3">
    <source>
        <dbReference type="ARBA" id="ARBA00012664"/>
    </source>
</evidence>
<dbReference type="Proteomes" id="UP000309601">
    <property type="component" value="Unassembled WGS sequence"/>
</dbReference>
<evidence type="ECO:0000313" key="10">
    <source>
        <dbReference type="Proteomes" id="UP000305362"/>
    </source>
</evidence>
<evidence type="ECO:0000256" key="7">
    <source>
        <dbReference type="RuleBase" id="RU003795"/>
    </source>
</evidence>
<gene>
    <name evidence="9" type="ORF">E3Q02_00215</name>
    <name evidence="8" type="ORF">E3Q03_02528</name>
</gene>
<dbReference type="SUPFAM" id="SSF52121">
    <property type="entry name" value="Lumazine synthase"/>
    <property type="match status" value="1"/>
</dbReference>
<dbReference type="PANTHER" id="PTHR21058:SF0">
    <property type="entry name" value="6,7-DIMETHYL-8-RIBITYLLUMAZINE SYNTHASE"/>
    <property type="match status" value="1"/>
</dbReference>
<accession>A0AB38MFY5</accession>
<dbReference type="Pfam" id="PF00885">
    <property type="entry name" value="DMRL_synthase"/>
    <property type="match status" value="2"/>
</dbReference>
<dbReference type="InterPro" id="IPR034964">
    <property type="entry name" value="LS"/>
</dbReference>
<comment type="similarity">
    <text evidence="2 7">Belongs to the DMRL synthase family.</text>
</comment>
<evidence type="ECO:0000256" key="4">
    <source>
        <dbReference type="ARBA" id="ARBA00022619"/>
    </source>
</evidence>
<dbReference type="AlphaFoldDB" id="A0AB38MFY5"/>